<dbReference type="PANTHER" id="PTHR34126:SF1">
    <property type="entry name" value="PEROXISOME BIOGENESIS PROTEIN 22"/>
    <property type="match status" value="1"/>
</dbReference>
<reference evidence="4" key="1">
    <citation type="submission" date="2021-02" db="EMBL/GenBank/DDBJ databases">
        <authorList>
            <person name="Dougan E. K."/>
            <person name="Rhodes N."/>
            <person name="Thang M."/>
            <person name="Chan C."/>
        </authorList>
    </citation>
    <scope>NUCLEOTIDE SEQUENCE</scope>
</reference>
<evidence type="ECO:0000313" key="3">
    <source>
        <dbReference type="EMBL" id="CAE8605227.1"/>
    </source>
</evidence>
<feature type="compositionally biased region" description="Low complexity" evidence="1">
    <location>
        <begin position="42"/>
        <end position="62"/>
    </location>
</feature>
<dbReference type="Proteomes" id="UP000654075">
    <property type="component" value="Unassembled WGS sequence"/>
</dbReference>
<evidence type="ECO:0000256" key="2">
    <source>
        <dbReference type="SAM" id="Phobius"/>
    </source>
</evidence>
<evidence type="ECO:0008006" key="7">
    <source>
        <dbReference type="Google" id="ProtNLM"/>
    </source>
</evidence>
<dbReference type="PANTHER" id="PTHR34126">
    <property type="entry name" value="PEROXISOME BIOGENESIS PROTEIN 22"/>
    <property type="match status" value="1"/>
</dbReference>
<dbReference type="Proteomes" id="UP000626109">
    <property type="component" value="Unassembled WGS sequence"/>
</dbReference>
<accession>A0A813KQP4</accession>
<comment type="caution">
    <text evidence="4">The sequence shown here is derived from an EMBL/GenBank/DDBJ whole genome shotgun (WGS) entry which is preliminary data.</text>
</comment>
<feature type="transmembrane region" description="Helical" evidence="2">
    <location>
        <begin position="15"/>
        <end position="33"/>
    </location>
</feature>
<dbReference type="AlphaFoldDB" id="A0A813KQP4"/>
<dbReference type="OrthoDB" id="437454at2759"/>
<dbReference type="InterPro" id="IPR037485">
    <property type="entry name" value="PEX22"/>
</dbReference>
<organism evidence="4 5">
    <name type="scientific">Polarella glacialis</name>
    <name type="common">Dinoflagellate</name>
    <dbReference type="NCBI Taxonomy" id="89957"/>
    <lineage>
        <taxon>Eukaryota</taxon>
        <taxon>Sar</taxon>
        <taxon>Alveolata</taxon>
        <taxon>Dinophyceae</taxon>
        <taxon>Suessiales</taxon>
        <taxon>Suessiaceae</taxon>
        <taxon>Polarella</taxon>
    </lineage>
</organism>
<dbReference type="GO" id="GO:0007031">
    <property type="term" value="P:peroxisome organization"/>
    <property type="evidence" value="ECO:0007669"/>
    <property type="project" value="InterPro"/>
</dbReference>
<keyword evidence="6" id="KW-1185">Reference proteome</keyword>
<proteinExistence type="predicted"/>
<keyword evidence="2" id="KW-1133">Transmembrane helix</keyword>
<protein>
    <recommendedName>
        <fullName evidence="7">Peroxisome biogenesis protein 22</fullName>
    </recommendedName>
</protein>
<feature type="region of interest" description="Disordered" evidence="1">
    <location>
        <begin position="42"/>
        <end position="82"/>
    </location>
</feature>
<evidence type="ECO:0000313" key="4">
    <source>
        <dbReference type="EMBL" id="CAE8710547.1"/>
    </source>
</evidence>
<keyword evidence="2" id="KW-0812">Transmembrane</keyword>
<evidence type="ECO:0000313" key="5">
    <source>
        <dbReference type="Proteomes" id="UP000626109"/>
    </source>
</evidence>
<sequence length="207" mass="22101">MAPNLLAELLNKRNAPYFIWTAIALLCALYFWFSNRASPQSASSSGSGSSQNGSDSHSSGSGNRRDGTANHKRNGARNGRRPTVSVSLDTLLALPVDVADSMIASFLELCSSCEVFAFALADSDEGEADAARALEAMGAFSSGLLLHRLMFASTLAGRASMVRQLQPDVHLESEPLVAEELKGKVRNVRLLGSSDFPTFREAASSLF</sequence>
<name>A0A813KQP4_POLGL</name>
<evidence type="ECO:0000256" key="1">
    <source>
        <dbReference type="SAM" id="MobiDB-lite"/>
    </source>
</evidence>
<dbReference type="EMBL" id="CAJNNW010032007">
    <property type="protein sequence ID" value="CAE8710547.1"/>
    <property type="molecule type" value="Genomic_DNA"/>
</dbReference>
<dbReference type="EMBL" id="CAJNNV010017536">
    <property type="protein sequence ID" value="CAE8605227.1"/>
    <property type="molecule type" value="Genomic_DNA"/>
</dbReference>
<dbReference type="Pfam" id="PF22978">
    <property type="entry name" value="HAD_Pex22"/>
    <property type="match status" value="1"/>
</dbReference>
<gene>
    <name evidence="3" type="ORF">PGLA1383_LOCUS23345</name>
    <name evidence="4" type="ORF">PGLA2088_LOCUS35995</name>
</gene>
<evidence type="ECO:0000313" key="6">
    <source>
        <dbReference type="Proteomes" id="UP000654075"/>
    </source>
</evidence>
<feature type="compositionally biased region" description="Basic residues" evidence="1">
    <location>
        <begin position="70"/>
        <end position="80"/>
    </location>
</feature>
<keyword evidence="2" id="KW-0472">Membrane</keyword>